<evidence type="ECO:0000313" key="6">
    <source>
        <dbReference type="EMBL" id="SEO51733.1"/>
    </source>
</evidence>
<reference evidence="6 7" key="1">
    <citation type="submission" date="2016-10" db="EMBL/GenBank/DDBJ databases">
        <authorList>
            <person name="de Groot N.N."/>
        </authorList>
    </citation>
    <scope>NUCLEOTIDE SEQUENCE [LARGE SCALE GENOMIC DNA]</scope>
    <source>
        <strain evidence="6 7">DSM 13305</strain>
    </source>
</reference>
<evidence type="ECO:0000256" key="2">
    <source>
        <dbReference type="ARBA" id="ARBA00022862"/>
    </source>
</evidence>
<dbReference type="Proteomes" id="UP000198847">
    <property type="component" value="Unassembled WGS sequence"/>
</dbReference>
<protein>
    <submittedName>
        <fullName evidence="6">Thiol peroxidase (Atypical 2-Cys peroxiredoxin)</fullName>
    </submittedName>
</protein>
<dbReference type="InterPro" id="IPR036249">
    <property type="entry name" value="Thioredoxin-like_sf"/>
</dbReference>
<dbReference type="SUPFAM" id="SSF52833">
    <property type="entry name" value="Thioredoxin-like"/>
    <property type="match status" value="1"/>
</dbReference>
<dbReference type="PANTHER" id="PTHR43110:SF1">
    <property type="entry name" value="THIOL PEROXIDASE"/>
    <property type="match status" value="1"/>
</dbReference>
<dbReference type="InterPro" id="IPR013766">
    <property type="entry name" value="Thioredoxin_domain"/>
</dbReference>
<dbReference type="PANTHER" id="PTHR43110">
    <property type="entry name" value="THIOL PEROXIDASE"/>
    <property type="match status" value="1"/>
</dbReference>
<dbReference type="InterPro" id="IPR013740">
    <property type="entry name" value="Redoxin"/>
</dbReference>
<keyword evidence="3" id="KW-1015">Disulfide bond</keyword>
<keyword evidence="4" id="KW-0676">Redox-active center</keyword>
<accession>A0A1H8QD93</accession>
<organism evidence="6 7">
    <name type="scientific">Propionispora vibrioides</name>
    <dbReference type="NCBI Taxonomy" id="112903"/>
    <lineage>
        <taxon>Bacteria</taxon>
        <taxon>Bacillati</taxon>
        <taxon>Bacillota</taxon>
        <taxon>Negativicutes</taxon>
        <taxon>Selenomonadales</taxon>
        <taxon>Sporomusaceae</taxon>
        <taxon>Propionispora</taxon>
    </lineage>
</organism>
<dbReference type="PROSITE" id="PS51352">
    <property type="entry name" value="THIOREDOXIN_2"/>
    <property type="match status" value="1"/>
</dbReference>
<evidence type="ECO:0000256" key="3">
    <source>
        <dbReference type="ARBA" id="ARBA00023157"/>
    </source>
</evidence>
<evidence type="ECO:0000313" key="7">
    <source>
        <dbReference type="Proteomes" id="UP000198847"/>
    </source>
</evidence>
<keyword evidence="7" id="KW-1185">Reference proteome</keyword>
<dbReference type="Gene3D" id="3.40.30.10">
    <property type="entry name" value="Glutaredoxin"/>
    <property type="match status" value="1"/>
</dbReference>
<dbReference type="NCBIfam" id="NF001808">
    <property type="entry name" value="PRK00522.1"/>
    <property type="match status" value="1"/>
</dbReference>
<dbReference type="InterPro" id="IPR002065">
    <property type="entry name" value="TPX"/>
</dbReference>
<dbReference type="OrthoDB" id="9781543at2"/>
<sequence>MNKRTNVVTFRGKPVTLLGEETVVGASAPDFTVLSPKFEPFHLEESKGKVRIISVVPSVDTSVCDLQTRRFNEEAGTLKDVLILSISVDLPPALSKYCAAHGIENIKTLSDHKDLDFGLKYGFVIEELRLLSRGIVVIDKTGIVRHVEYVHEVSEHPDYDKALSVVRQLL</sequence>
<proteinExistence type="predicted"/>
<dbReference type="GO" id="GO:0008379">
    <property type="term" value="F:thioredoxin peroxidase activity"/>
    <property type="evidence" value="ECO:0007669"/>
    <property type="project" value="InterPro"/>
</dbReference>
<gene>
    <name evidence="6" type="ORF">SAMN04490178_102261</name>
</gene>
<dbReference type="EMBL" id="FODY01000002">
    <property type="protein sequence ID" value="SEO51733.1"/>
    <property type="molecule type" value="Genomic_DNA"/>
</dbReference>
<keyword evidence="1 6" id="KW-0575">Peroxidase</keyword>
<keyword evidence="2" id="KW-0049">Antioxidant</keyword>
<name>A0A1H8QD93_9FIRM</name>
<keyword evidence="1 6" id="KW-0560">Oxidoreductase</keyword>
<dbReference type="Pfam" id="PF08534">
    <property type="entry name" value="Redoxin"/>
    <property type="match status" value="1"/>
</dbReference>
<dbReference type="AlphaFoldDB" id="A0A1H8QD93"/>
<dbReference type="STRING" id="112903.SAMN04490178_102261"/>
<evidence type="ECO:0000256" key="4">
    <source>
        <dbReference type="ARBA" id="ARBA00023284"/>
    </source>
</evidence>
<evidence type="ECO:0000256" key="1">
    <source>
        <dbReference type="ARBA" id="ARBA00022559"/>
    </source>
</evidence>
<dbReference type="CDD" id="cd03014">
    <property type="entry name" value="PRX_Atyp2cys"/>
    <property type="match status" value="1"/>
</dbReference>
<dbReference type="RefSeq" id="WP_091743960.1">
    <property type="nucleotide sequence ID" value="NZ_FODY01000002.1"/>
</dbReference>
<dbReference type="InterPro" id="IPR050455">
    <property type="entry name" value="Tpx_Peroxidase_subfamily"/>
</dbReference>
<feature type="domain" description="Thioredoxin" evidence="5">
    <location>
        <begin position="22"/>
        <end position="170"/>
    </location>
</feature>
<evidence type="ECO:0000259" key="5">
    <source>
        <dbReference type="PROSITE" id="PS51352"/>
    </source>
</evidence>